<dbReference type="InterPro" id="IPR037104">
    <property type="entry name" value="Annexin_sf"/>
</dbReference>
<organism evidence="13 15">
    <name type="scientific">Lingula anatina</name>
    <name type="common">Brachiopod</name>
    <name type="synonym">Lingula unguis</name>
    <dbReference type="NCBI Taxonomy" id="7574"/>
    <lineage>
        <taxon>Eukaryota</taxon>
        <taxon>Metazoa</taxon>
        <taxon>Spiralia</taxon>
        <taxon>Lophotrochozoa</taxon>
        <taxon>Brachiopoda</taxon>
        <taxon>Linguliformea</taxon>
        <taxon>Lingulata</taxon>
        <taxon>Lingulida</taxon>
        <taxon>Linguloidea</taxon>
        <taxon>Lingulidae</taxon>
        <taxon>Lingula</taxon>
    </lineage>
</organism>
<dbReference type="RefSeq" id="XP_013384296.1">
    <property type="nucleotide sequence ID" value="XM_013528842.2"/>
</dbReference>
<dbReference type="AlphaFoldDB" id="A0A1S3HDZ7"/>
<keyword evidence="4 11" id="KW-0677">Repeat</keyword>
<gene>
    <name evidence="14 15" type="primary">LOC106154488</name>
</gene>
<dbReference type="FunFam" id="1.10.220.10:FF:000003">
    <property type="entry name" value="Annexin"/>
    <property type="match status" value="1"/>
</dbReference>
<proteinExistence type="inferred from homology"/>
<dbReference type="Pfam" id="PF00191">
    <property type="entry name" value="Annexin"/>
    <property type="match status" value="4"/>
</dbReference>
<dbReference type="GO" id="GO:0005576">
    <property type="term" value="C:extracellular region"/>
    <property type="evidence" value="ECO:0007669"/>
    <property type="project" value="UniProtKB-SubCell"/>
</dbReference>
<evidence type="ECO:0000256" key="10">
    <source>
        <dbReference type="ARBA" id="ARBA00060393"/>
    </source>
</evidence>
<evidence type="ECO:0000256" key="8">
    <source>
        <dbReference type="ARBA" id="ARBA00037210"/>
    </source>
</evidence>
<name>A0A1S3HDZ7_LINAN</name>
<dbReference type="GO" id="GO:0005509">
    <property type="term" value="F:calcium ion binding"/>
    <property type="evidence" value="ECO:0007669"/>
    <property type="project" value="InterPro"/>
</dbReference>
<dbReference type="GO" id="GO:0005544">
    <property type="term" value="F:calcium-dependent phospholipid binding"/>
    <property type="evidence" value="ECO:0007669"/>
    <property type="project" value="UniProtKB-KW"/>
</dbReference>
<dbReference type="GO" id="GO:0012506">
    <property type="term" value="C:vesicle membrane"/>
    <property type="evidence" value="ECO:0007669"/>
    <property type="project" value="TreeGrafter"/>
</dbReference>
<dbReference type="OMA" id="ESHIVSK"/>
<evidence type="ECO:0000256" key="6">
    <source>
        <dbReference type="ARBA" id="ARBA00023216"/>
    </source>
</evidence>
<evidence type="ECO:0000256" key="7">
    <source>
        <dbReference type="ARBA" id="ARBA00023302"/>
    </source>
</evidence>
<feature type="compositionally biased region" description="Basic and acidic residues" evidence="12">
    <location>
        <begin position="151"/>
        <end position="173"/>
    </location>
</feature>
<sequence>MPSAGAIGIPSIIPLRDPIPGKPSNHIDIATCIELNCSTSGCKLYFTTDGSRPDPFQRKSSVGQTFKYRGPFTLKPGKRLLKVIAIARDGLHESAVVTKTFQVDDFDSSDYSDFDDSSTIISTSTDTSRFTNRTTDTERSVPKKKKKDKKDKKDKEKKDKKPTTPRKAWENGDMRPVSAPPDMDGPFNPVNYSGTQVNVWGVPPDQASNIAANPRPWVPGPNPSPPPWASSTGNQYGYYTNQMMGNLYPNRGPMVAEMLTQKLDETRQKTVAEVRQALQTTPPKPAIEYPVKTVPDANPCSPGNGNWREQIEHIYAHLLELAKNNPDFKETIAEPKMGRVIGADFEEDDDSYILTVSLAKYGVPKKKKTAPVPKTQQPKTQQPQKPPPQKTAPAKKPAEAAKTVAAATKWASKKGEGAPPPMKLKPKPEPEAEPEPKGPEPYFETEEYEQEGTLKPYEGFNVQQDCEVLRKAMKGLGTDEKAIIQVMGYRTSTQRQDIVRQFKTMFGKDLISEFKGELSGNFYKAIHALCLAPADYDAYELQRAVKGLGTDDDCLIEIICTRTNAQIAAIKEAYKRLFNKELEKAIMDDTSGHFKRLLVSLLQGNRDESSTFDRTQAQQDAQELYQAGEKKWGTDESRFNVIIVSRSFAHLRAVFEEYETLAGKDIEASISSEMSGDIKNGMLTVVKSIKNKPAMFALKLHKAMKGLGTDDDALVRIVVTRCEVDMVQIKEAFMAMYNQTLGKWIADDISGDYRQLILALVNEEGAARK</sequence>
<feature type="compositionally biased region" description="Low complexity" evidence="12">
    <location>
        <begin position="391"/>
        <end position="410"/>
    </location>
</feature>
<accession>A0A1S3HDZ7</accession>
<dbReference type="RefSeq" id="XP_013384297.1">
    <property type="nucleotide sequence ID" value="XM_013528843.1"/>
</dbReference>
<evidence type="ECO:0000256" key="5">
    <source>
        <dbReference type="ARBA" id="ARBA00022837"/>
    </source>
</evidence>
<keyword evidence="6 11" id="KW-0041">Annexin</keyword>
<dbReference type="Pfam" id="PF13287">
    <property type="entry name" value="Fn3_assoc"/>
    <property type="match status" value="1"/>
</dbReference>
<comment type="subcellular location">
    <subcellularLocation>
        <location evidence="1">Host cell</location>
    </subcellularLocation>
    <subcellularLocation>
        <location evidence="2">Secreted</location>
        <location evidence="2">Extracellular exosome</location>
    </subcellularLocation>
    <subcellularLocation>
        <location evidence="10">Tegument</location>
    </subcellularLocation>
</comment>
<keyword evidence="13" id="KW-1185">Reference proteome</keyword>
<evidence type="ECO:0000256" key="3">
    <source>
        <dbReference type="ARBA" id="ARBA00007831"/>
    </source>
</evidence>
<dbReference type="PROSITE" id="PS51897">
    <property type="entry name" value="ANNEXIN_2"/>
    <property type="match status" value="4"/>
</dbReference>
<comment type="function">
    <text evidence="9">Involved in reproduction of the worm. Involved in host-parasite interaction. Delivered into the host cell by means of parasite exosomes. Binds to acidic phospholipid membranes in a calcium-dependent manner in vitro. Causes aggregation of liposomes in the presence of calcium, but not in its absence. Likely to promote membrane fusion. May provide structural integrity within the tegument.</text>
</comment>
<dbReference type="PRINTS" id="PR00196">
    <property type="entry name" value="ANNEXIN"/>
</dbReference>
<dbReference type="KEGG" id="lak:106154488"/>
<dbReference type="GO" id="GO:0001786">
    <property type="term" value="F:phosphatidylserine binding"/>
    <property type="evidence" value="ECO:0007669"/>
    <property type="project" value="TreeGrafter"/>
</dbReference>
<dbReference type="PROSITE" id="PS00223">
    <property type="entry name" value="ANNEXIN_1"/>
    <property type="match status" value="3"/>
</dbReference>
<evidence type="ECO:0000313" key="13">
    <source>
        <dbReference type="Proteomes" id="UP000085678"/>
    </source>
</evidence>
<reference evidence="14 15" key="1">
    <citation type="submission" date="2025-04" db="UniProtKB">
        <authorList>
            <consortium name="RefSeq"/>
        </authorList>
    </citation>
    <scope>IDENTIFICATION</scope>
    <source>
        <tissue evidence="14 15">Gonads</tissue>
    </source>
</reference>
<comment type="function">
    <text evidence="8">Calcium/phospholipid-binding protein which promotes membrane fusion and is involved in exocytosis.</text>
</comment>
<evidence type="ECO:0000256" key="12">
    <source>
        <dbReference type="SAM" id="MobiDB-lite"/>
    </source>
</evidence>
<dbReference type="FunFam" id="1.10.220.10:FF:000001">
    <property type="entry name" value="Annexin"/>
    <property type="match status" value="1"/>
</dbReference>
<keyword evidence="7 11" id="KW-0111">Calcium/phospholipid-binding</keyword>
<feature type="compositionally biased region" description="Basic and acidic residues" evidence="12">
    <location>
        <begin position="426"/>
        <end position="438"/>
    </location>
</feature>
<keyword evidence="5 11" id="KW-0106">Calcium</keyword>
<dbReference type="GeneID" id="106154488"/>
<feature type="region of interest" description="Disordered" evidence="12">
    <location>
        <begin position="364"/>
        <end position="450"/>
    </location>
</feature>
<dbReference type="GO" id="GO:0005737">
    <property type="term" value="C:cytoplasm"/>
    <property type="evidence" value="ECO:0007669"/>
    <property type="project" value="TreeGrafter"/>
</dbReference>
<evidence type="ECO:0000256" key="2">
    <source>
        <dbReference type="ARBA" id="ARBA00004550"/>
    </source>
</evidence>
<feature type="region of interest" description="Disordered" evidence="12">
    <location>
        <begin position="125"/>
        <end position="190"/>
    </location>
</feature>
<dbReference type="GO" id="GO:0005634">
    <property type="term" value="C:nucleus"/>
    <property type="evidence" value="ECO:0007669"/>
    <property type="project" value="TreeGrafter"/>
</dbReference>
<evidence type="ECO:0000256" key="9">
    <source>
        <dbReference type="ARBA" id="ARBA00059330"/>
    </source>
</evidence>
<dbReference type="FunFam" id="1.10.220.10:FF:000002">
    <property type="entry name" value="Annexin"/>
    <property type="match status" value="1"/>
</dbReference>
<evidence type="ECO:0000313" key="14">
    <source>
        <dbReference type="RefSeq" id="XP_013384296.1"/>
    </source>
</evidence>
<evidence type="ECO:0000256" key="11">
    <source>
        <dbReference type="RuleBase" id="RU003540"/>
    </source>
</evidence>
<dbReference type="PANTHER" id="PTHR10502:SF239">
    <property type="entry name" value="ANNEXIN A7"/>
    <property type="match status" value="1"/>
</dbReference>
<protein>
    <recommendedName>
        <fullName evidence="11">Annexin</fullName>
    </recommendedName>
</protein>
<dbReference type="GO" id="GO:0043657">
    <property type="term" value="C:host cell"/>
    <property type="evidence" value="ECO:0007669"/>
    <property type="project" value="UniProtKB-SubCell"/>
</dbReference>
<dbReference type="InterPro" id="IPR001464">
    <property type="entry name" value="Annexin"/>
</dbReference>
<dbReference type="Proteomes" id="UP000085678">
    <property type="component" value="Unplaced"/>
</dbReference>
<evidence type="ECO:0000313" key="15">
    <source>
        <dbReference type="RefSeq" id="XP_013384297.1"/>
    </source>
</evidence>
<dbReference type="InterPro" id="IPR018252">
    <property type="entry name" value="Annexin_repeat_CS"/>
</dbReference>
<dbReference type="SUPFAM" id="SSF47874">
    <property type="entry name" value="Annexin"/>
    <property type="match status" value="1"/>
</dbReference>
<comment type="similarity">
    <text evidence="3 11">Belongs to the annexin family.</text>
</comment>
<dbReference type="OrthoDB" id="37886at2759"/>
<dbReference type="FunFam" id="1.10.220.10:FF:000004">
    <property type="entry name" value="Annexin"/>
    <property type="match status" value="1"/>
</dbReference>
<comment type="domain">
    <text evidence="11">A pair of annexin repeats may form one binding site for calcium and phospholipid.</text>
</comment>
<evidence type="ECO:0000256" key="4">
    <source>
        <dbReference type="ARBA" id="ARBA00022737"/>
    </source>
</evidence>
<dbReference type="GO" id="GO:0005886">
    <property type="term" value="C:plasma membrane"/>
    <property type="evidence" value="ECO:0007669"/>
    <property type="project" value="TreeGrafter"/>
</dbReference>
<feature type="compositionally biased region" description="Low complexity" evidence="12">
    <location>
        <begin position="370"/>
        <end position="383"/>
    </location>
</feature>
<dbReference type="Gene3D" id="1.10.220.10">
    <property type="entry name" value="Annexin"/>
    <property type="match status" value="4"/>
</dbReference>
<dbReference type="InterPro" id="IPR018502">
    <property type="entry name" value="Annexin_repeat"/>
</dbReference>
<dbReference type="PANTHER" id="PTHR10502">
    <property type="entry name" value="ANNEXIN"/>
    <property type="match status" value="1"/>
</dbReference>
<evidence type="ECO:0000256" key="1">
    <source>
        <dbReference type="ARBA" id="ARBA00004340"/>
    </source>
</evidence>
<dbReference type="SMART" id="SM00335">
    <property type="entry name" value="ANX"/>
    <property type="match status" value="4"/>
</dbReference>
<dbReference type="InterPro" id="IPR026876">
    <property type="entry name" value="Fn3_assoc_repeat"/>
</dbReference>